<keyword evidence="1" id="KW-0472">Membrane</keyword>
<comment type="caution">
    <text evidence="2">The sequence shown here is derived from an EMBL/GenBank/DDBJ whole genome shotgun (WGS) entry which is preliminary data.</text>
</comment>
<feature type="transmembrane region" description="Helical" evidence="1">
    <location>
        <begin position="20"/>
        <end position="40"/>
    </location>
</feature>
<dbReference type="OrthoDB" id="15743at2759"/>
<organism evidence="2 3">
    <name type="scientific">Meloidogyne graminicola</name>
    <dbReference type="NCBI Taxonomy" id="189291"/>
    <lineage>
        <taxon>Eukaryota</taxon>
        <taxon>Metazoa</taxon>
        <taxon>Ecdysozoa</taxon>
        <taxon>Nematoda</taxon>
        <taxon>Chromadorea</taxon>
        <taxon>Rhabditida</taxon>
        <taxon>Tylenchina</taxon>
        <taxon>Tylenchomorpha</taxon>
        <taxon>Tylenchoidea</taxon>
        <taxon>Meloidogynidae</taxon>
        <taxon>Meloidogyninae</taxon>
        <taxon>Meloidogyne</taxon>
    </lineage>
</organism>
<dbReference type="Gene3D" id="1.20.5.220">
    <property type="match status" value="1"/>
</dbReference>
<evidence type="ECO:0000313" key="3">
    <source>
        <dbReference type="Proteomes" id="UP000605970"/>
    </source>
</evidence>
<keyword evidence="1" id="KW-1133">Transmembrane helix</keyword>
<protein>
    <submittedName>
        <fullName evidence="2">Uncharacterized protein</fullName>
    </submittedName>
</protein>
<evidence type="ECO:0000313" key="2">
    <source>
        <dbReference type="EMBL" id="KAF7639252.1"/>
    </source>
</evidence>
<dbReference type="EMBL" id="JABEBT010000006">
    <property type="protein sequence ID" value="KAF7639252.1"/>
    <property type="molecule type" value="Genomic_DNA"/>
</dbReference>
<gene>
    <name evidence="2" type="ORF">Mgra_00001214</name>
</gene>
<dbReference type="Proteomes" id="UP000605970">
    <property type="component" value="Unassembled WGS sequence"/>
</dbReference>
<dbReference type="SUPFAM" id="SSF81518">
    <property type="entry name" value="Subunit XI (6.4 kDa protein) of cytochrome bc1 complex (Ubiquinol-cytochrome c reductase)"/>
    <property type="match status" value="1"/>
</dbReference>
<dbReference type="AlphaFoldDB" id="A0A8T0A146"/>
<sequence>MLFPYVKVEPFLKRAAVNKNYYPSYALYGASLFLLTVYICDWKRFAKLIPVYRQRSFRLSNTSCVFLSFRDCFIDRNEQIVSKIFDCLASAASHLKNQQSMPNLWTPLHHYSYKGMR</sequence>
<proteinExistence type="predicted"/>
<evidence type="ECO:0000256" key="1">
    <source>
        <dbReference type="SAM" id="Phobius"/>
    </source>
</evidence>
<dbReference type="InterPro" id="IPR029027">
    <property type="entry name" value="Single_a-helix_sf"/>
</dbReference>
<keyword evidence="3" id="KW-1185">Reference proteome</keyword>
<reference evidence="2" key="1">
    <citation type="journal article" date="2020" name="Ecol. Evol.">
        <title>Genome structure and content of the rice root-knot nematode (Meloidogyne graminicola).</title>
        <authorList>
            <person name="Phan N.T."/>
            <person name="Danchin E.G.J."/>
            <person name="Klopp C."/>
            <person name="Perfus-Barbeoch L."/>
            <person name="Kozlowski D.K."/>
            <person name="Koutsovoulos G.D."/>
            <person name="Lopez-Roques C."/>
            <person name="Bouchez O."/>
            <person name="Zahm M."/>
            <person name="Besnard G."/>
            <person name="Bellafiore S."/>
        </authorList>
    </citation>
    <scope>NUCLEOTIDE SEQUENCE</scope>
    <source>
        <strain evidence="2">VN-18</strain>
    </source>
</reference>
<name>A0A8T0A146_9BILA</name>
<keyword evidence="1" id="KW-0812">Transmembrane</keyword>
<accession>A0A8T0A146</accession>